<evidence type="ECO:0000313" key="2">
    <source>
        <dbReference type="Proteomes" id="UP001569151"/>
    </source>
</evidence>
<sequence>MTTIATSLASEHLLLNTANTNKITLLSNREIKFSSVDSRLIALSSHSELDKVVNYYHDSVGSVTHVVIDSQNHLNTATYVLQKNFFTTRLPVLDIKSKVTLCPKRRSTEYLLALYNLAPRQEYLQMIAKNLSHQFPLISMEPKEIVSKYIARDHLIFDELLIALKEEISKRKRAVDGHSSISESFSSKHFTKLSSIDLEQELQQCSTLAIKAATGTGKTKRLFGPLAQHASEKDRVVYVSHLIALVEQFCRDNQATSYSSNNLYEIESCEAFGVVINSIYKDMFLDKLVSCDTLIIDEFEKVFQSVVCSDDNQQMQRNKVFDSLCYAIEKAPNVIVGDADLSDISLDFIQGLRGKLKVLHCTENPYTNIHAIVKDKATYLTSEISQRLWSDKAFLFDSVNTLKRTAKALGFVNDKNLYCEASALKQDVLILHGDNKGLKEQKELLSNPNIHIHKYRAILVSPCLASGFSITSHFTNRVTIIADKTLCPRELINFARRFRSAREIVFAVNSTKEVVTQNTPLTLKGHKKEWFDWMRKFKSRVGQLNSALDASLFFTLEHLGFNTTIESHKASDLLSVMRQLRQDSRAYFKSLVKAILEAEDIQLSALSTVLGSNAIISEFEPAIIRSTIRQYYRLETLTEEDIHFHFQFDRSIFSLLPLVRDDEELKLDDEINQLDVDIAQFLHSALLLDDLFDEAKSKVFLNQDDMVAISEKVLSKREALALAFNNDKLKRKKVDSQKKATQFIRKILWSLGFKLGNFSPTTRRARVLLDPRANQYRTYIRQKLELPPTS</sequence>
<dbReference type="Proteomes" id="UP001569151">
    <property type="component" value="Unassembled WGS sequence"/>
</dbReference>
<reference evidence="1 2" key="1">
    <citation type="submission" date="2024-06" db="EMBL/GenBank/DDBJ databases">
        <authorList>
            <person name="Steensen K."/>
            <person name="Seneca J."/>
            <person name="Bartlau N."/>
            <person name="Yu A.X."/>
            <person name="Polz M.F."/>
        </authorList>
    </citation>
    <scope>NUCLEOTIDE SEQUENCE [LARGE SCALE GENOMIC DNA]</scope>
    <source>
        <strain evidence="1 2">1F146</strain>
    </source>
</reference>
<accession>A0ABV4MF61</accession>
<dbReference type="EMBL" id="JBGOOS010000005">
    <property type="protein sequence ID" value="MEZ8208222.1"/>
    <property type="molecule type" value="Genomic_DNA"/>
</dbReference>
<keyword evidence="2" id="KW-1185">Reference proteome</keyword>
<protein>
    <recommendedName>
        <fullName evidence="3">Helicase ATP-binding domain-containing protein</fullName>
    </recommendedName>
</protein>
<gene>
    <name evidence="1" type="ORF">ACED39_05480</name>
</gene>
<evidence type="ECO:0000313" key="1">
    <source>
        <dbReference type="EMBL" id="MEZ8208222.1"/>
    </source>
</evidence>
<dbReference type="Gene3D" id="3.40.50.300">
    <property type="entry name" value="P-loop containing nucleotide triphosphate hydrolases"/>
    <property type="match status" value="1"/>
</dbReference>
<evidence type="ECO:0008006" key="3">
    <source>
        <dbReference type="Google" id="ProtNLM"/>
    </source>
</evidence>
<dbReference type="SUPFAM" id="SSF52540">
    <property type="entry name" value="P-loop containing nucleoside triphosphate hydrolases"/>
    <property type="match status" value="1"/>
</dbReference>
<dbReference type="InterPro" id="IPR027417">
    <property type="entry name" value="P-loop_NTPase"/>
</dbReference>
<organism evidence="1 2">
    <name type="scientific">Vibrio bivalvicida</name>
    <dbReference type="NCBI Taxonomy" id="1276888"/>
    <lineage>
        <taxon>Bacteria</taxon>
        <taxon>Pseudomonadati</taxon>
        <taxon>Pseudomonadota</taxon>
        <taxon>Gammaproteobacteria</taxon>
        <taxon>Vibrionales</taxon>
        <taxon>Vibrionaceae</taxon>
        <taxon>Vibrio</taxon>
        <taxon>Vibrio oreintalis group</taxon>
    </lineage>
</organism>
<dbReference type="RefSeq" id="WP_371717958.1">
    <property type="nucleotide sequence ID" value="NZ_JBGOOF010000005.1"/>
</dbReference>
<name>A0ABV4MF61_9VIBR</name>
<proteinExistence type="predicted"/>
<comment type="caution">
    <text evidence="1">The sequence shown here is derived from an EMBL/GenBank/DDBJ whole genome shotgun (WGS) entry which is preliminary data.</text>
</comment>